<dbReference type="Proteomes" id="UP001152888">
    <property type="component" value="Unassembled WGS sequence"/>
</dbReference>
<dbReference type="OrthoDB" id="6780615at2759"/>
<gene>
    <name evidence="1" type="ORF">ACAOBT_LOCUS5909</name>
</gene>
<accession>A0A9P0K1M2</accession>
<name>A0A9P0K1M2_ACAOB</name>
<proteinExistence type="predicted"/>
<dbReference type="EMBL" id="CAKOFQ010006717">
    <property type="protein sequence ID" value="CAH1964622.1"/>
    <property type="molecule type" value="Genomic_DNA"/>
</dbReference>
<reference evidence="1" key="1">
    <citation type="submission" date="2022-03" db="EMBL/GenBank/DDBJ databases">
        <authorList>
            <person name="Sayadi A."/>
        </authorList>
    </citation>
    <scope>NUCLEOTIDE SEQUENCE</scope>
</reference>
<sequence length="93" mass="10495">MQFGEAIIGYPLLNIVNTSLRTGKMPSLLKRSIIVPVLKAYNPNKPEDLRSINLMPVVEKVIEITVHEQLSEHLYELAETDAEDDDEDESSKT</sequence>
<evidence type="ECO:0000313" key="2">
    <source>
        <dbReference type="Proteomes" id="UP001152888"/>
    </source>
</evidence>
<keyword evidence="2" id="KW-1185">Reference proteome</keyword>
<protein>
    <submittedName>
        <fullName evidence="1">Uncharacterized protein</fullName>
    </submittedName>
</protein>
<dbReference type="AlphaFoldDB" id="A0A9P0K1M2"/>
<evidence type="ECO:0000313" key="1">
    <source>
        <dbReference type="EMBL" id="CAH1964622.1"/>
    </source>
</evidence>
<organism evidence="1 2">
    <name type="scientific">Acanthoscelides obtectus</name>
    <name type="common">Bean weevil</name>
    <name type="synonym">Bruchus obtectus</name>
    <dbReference type="NCBI Taxonomy" id="200917"/>
    <lineage>
        <taxon>Eukaryota</taxon>
        <taxon>Metazoa</taxon>
        <taxon>Ecdysozoa</taxon>
        <taxon>Arthropoda</taxon>
        <taxon>Hexapoda</taxon>
        <taxon>Insecta</taxon>
        <taxon>Pterygota</taxon>
        <taxon>Neoptera</taxon>
        <taxon>Endopterygota</taxon>
        <taxon>Coleoptera</taxon>
        <taxon>Polyphaga</taxon>
        <taxon>Cucujiformia</taxon>
        <taxon>Chrysomeloidea</taxon>
        <taxon>Chrysomelidae</taxon>
        <taxon>Bruchinae</taxon>
        <taxon>Bruchini</taxon>
        <taxon>Acanthoscelides</taxon>
    </lineage>
</organism>
<comment type="caution">
    <text evidence="1">The sequence shown here is derived from an EMBL/GenBank/DDBJ whole genome shotgun (WGS) entry which is preliminary data.</text>
</comment>